<dbReference type="Proteomes" id="UP000664382">
    <property type="component" value="Unassembled WGS sequence"/>
</dbReference>
<organism evidence="2 3">
    <name type="scientific">Leucobacter weissii</name>
    <dbReference type="NCBI Taxonomy" id="1983706"/>
    <lineage>
        <taxon>Bacteria</taxon>
        <taxon>Bacillati</taxon>
        <taxon>Actinomycetota</taxon>
        <taxon>Actinomycetes</taxon>
        <taxon>Micrococcales</taxon>
        <taxon>Microbacteriaceae</taxon>
        <taxon>Leucobacter</taxon>
    </lineage>
</organism>
<dbReference type="AlphaFoldDB" id="A0A939MMT8"/>
<reference evidence="2" key="1">
    <citation type="submission" date="2021-03" db="EMBL/GenBank/DDBJ databases">
        <title>Leucobacter chromiisoli sp. nov., isolated from chromium-containing soil of chemical plant.</title>
        <authorList>
            <person name="Xu Z."/>
        </authorList>
    </citation>
    <scope>NUCLEOTIDE SEQUENCE</scope>
    <source>
        <strain evidence="2">S27</strain>
    </source>
</reference>
<feature type="transmembrane region" description="Helical" evidence="1">
    <location>
        <begin position="21"/>
        <end position="39"/>
    </location>
</feature>
<sequence length="208" mass="22107">MSGWKDPVGPKSRGVYIRRRILVLLGLLAVVAAIVLIIVKPGSTGVPAAGEDVAVPEDLVASEQAEDAEKSGEEPAACISGQLRVTPSTDRESYAEGELPELSLAVENTGERACSADLGTASMTFEITSGSDEVWRSTDCQKNPDQRMVILEAGQKLTTEPISWDRTRSGSETCDVDRDPVPADGASYHLRVAIGDVDGDGTAQFLLY</sequence>
<proteinExistence type="predicted"/>
<keyword evidence="1" id="KW-0472">Membrane</keyword>
<keyword evidence="1" id="KW-1133">Transmembrane helix</keyword>
<protein>
    <recommendedName>
        <fullName evidence="4">DUF4232 domain-containing protein</fullName>
    </recommendedName>
</protein>
<evidence type="ECO:0008006" key="4">
    <source>
        <dbReference type="Google" id="ProtNLM"/>
    </source>
</evidence>
<evidence type="ECO:0000313" key="2">
    <source>
        <dbReference type="EMBL" id="MBO1903110.1"/>
    </source>
</evidence>
<name>A0A939MMT8_9MICO</name>
<keyword evidence="3" id="KW-1185">Reference proteome</keyword>
<dbReference type="RefSeq" id="WP_208098861.1">
    <property type="nucleotide sequence ID" value="NZ_JAGDYM010000017.1"/>
</dbReference>
<gene>
    <name evidence="2" type="ORF">J4H92_14290</name>
</gene>
<evidence type="ECO:0000256" key="1">
    <source>
        <dbReference type="SAM" id="Phobius"/>
    </source>
</evidence>
<dbReference type="EMBL" id="JAGDYM010000017">
    <property type="protein sequence ID" value="MBO1903110.1"/>
    <property type="molecule type" value="Genomic_DNA"/>
</dbReference>
<accession>A0A939MMT8</accession>
<evidence type="ECO:0000313" key="3">
    <source>
        <dbReference type="Proteomes" id="UP000664382"/>
    </source>
</evidence>
<keyword evidence="1" id="KW-0812">Transmembrane</keyword>
<comment type="caution">
    <text evidence="2">The sequence shown here is derived from an EMBL/GenBank/DDBJ whole genome shotgun (WGS) entry which is preliminary data.</text>
</comment>